<comment type="caution">
    <text evidence="5">The sequence shown here is derived from an EMBL/GenBank/DDBJ whole genome shotgun (WGS) entry which is preliminary data.</text>
</comment>
<keyword evidence="2" id="KW-0433">Leucine-rich repeat</keyword>
<evidence type="ECO:0000256" key="4">
    <source>
        <dbReference type="SAM" id="MobiDB-lite"/>
    </source>
</evidence>
<dbReference type="PANTHER" id="PTHR24113:SF12">
    <property type="entry name" value="RAN GTPASE-ACTIVATING PROTEIN 1"/>
    <property type="match status" value="1"/>
</dbReference>
<keyword evidence="3" id="KW-0677">Repeat</keyword>
<dbReference type="InterPro" id="IPR032675">
    <property type="entry name" value="LRR_dom_sf"/>
</dbReference>
<sequence>RAPAMGYLKAPRALLSLMDAGLTSVTGAQTIIGLLSSRRSVTRLILGHNELGDDGCVVLFTFLSSALGRKYQITEISVNANGIGNRGLLAVSEYLSGAGALRELFLQNNCFTHDPATFSAFAAAVNASNLELLSLTTNHGLSDSFLEVFLASLDAPRLGEIHLSAIGLTARAAPHLVAYLGSARCKLHTLKCNGNSLGYRGVRSIVRAIERHNFSIQSLELYSNNADGPVNDGDASEDEEEDDMVPAGLDAWKACESQIRRILLRNGHLKRETENDALRLLQYSRPLLLVSSHTRNNTSRVNDCSCDSEDQSPSSRQVETDGTGTSPIPSLPIELQQHILSFFAPSLSAAQRIRIYNYASSPSTLPRLGLCLPQLVATGGDFCIPDSAGTAAFGGGSIGGKYAGAQGSREQQRTAWLRLVECTAYDPRRAVVL</sequence>
<dbReference type="Gene3D" id="3.80.10.10">
    <property type="entry name" value="Ribonuclease Inhibitor"/>
    <property type="match status" value="1"/>
</dbReference>
<reference evidence="5" key="1">
    <citation type="submission" date="2023-11" db="EMBL/GenBank/DDBJ databases">
        <authorList>
            <person name="De Vega J J."/>
            <person name="De Vega J J."/>
        </authorList>
    </citation>
    <scope>NUCLEOTIDE SEQUENCE</scope>
</reference>
<dbReference type="GO" id="GO:0048471">
    <property type="term" value="C:perinuclear region of cytoplasm"/>
    <property type="evidence" value="ECO:0007669"/>
    <property type="project" value="TreeGrafter"/>
</dbReference>
<dbReference type="GO" id="GO:0005634">
    <property type="term" value="C:nucleus"/>
    <property type="evidence" value="ECO:0007669"/>
    <property type="project" value="TreeGrafter"/>
</dbReference>
<evidence type="ECO:0000256" key="1">
    <source>
        <dbReference type="ARBA" id="ARBA00022468"/>
    </source>
</evidence>
<proteinExistence type="predicted"/>
<keyword evidence="1" id="KW-0343">GTPase activation</keyword>
<dbReference type="PANTHER" id="PTHR24113">
    <property type="entry name" value="RAN GTPASE-ACTIVATING PROTEIN 1"/>
    <property type="match status" value="1"/>
</dbReference>
<feature type="compositionally biased region" description="Polar residues" evidence="4">
    <location>
        <begin position="311"/>
        <end position="328"/>
    </location>
</feature>
<dbReference type="GO" id="GO:0006913">
    <property type="term" value="P:nucleocytoplasmic transport"/>
    <property type="evidence" value="ECO:0007669"/>
    <property type="project" value="TreeGrafter"/>
</dbReference>
<protein>
    <recommendedName>
        <fullName evidence="7">RNI-like protein</fullName>
    </recommendedName>
</protein>
<dbReference type="EMBL" id="CAVNYO010000440">
    <property type="protein sequence ID" value="CAK5279805.1"/>
    <property type="molecule type" value="Genomic_DNA"/>
</dbReference>
<dbReference type="SMART" id="SM00368">
    <property type="entry name" value="LRR_RI"/>
    <property type="match status" value="3"/>
</dbReference>
<feature type="region of interest" description="Disordered" evidence="4">
    <location>
        <begin position="297"/>
        <end position="328"/>
    </location>
</feature>
<dbReference type="AlphaFoldDB" id="A0AAD2K5F8"/>
<organism evidence="5 6">
    <name type="scientific">Mycena citricolor</name>
    <dbReference type="NCBI Taxonomy" id="2018698"/>
    <lineage>
        <taxon>Eukaryota</taxon>
        <taxon>Fungi</taxon>
        <taxon>Dikarya</taxon>
        <taxon>Basidiomycota</taxon>
        <taxon>Agaricomycotina</taxon>
        <taxon>Agaricomycetes</taxon>
        <taxon>Agaricomycetidae</taxon>
        <taxon>Agaricales</taxon>
        <taxon>Marasmiineae</taxon>
        <taxon>Mycenaceae</taxon>
        <taxon>Mycena</taxon>
    </lineage>
</organism>
<dbReference type="Proteomes" id="UP001295794">
    <property type="component" value="Unassembled WGS sequence"/>
</dbReference>
<evidence type="ECO:0000256" key="3">
    <source>
        <dbReference type="ARBA" id="ARBA00022737"/>
    </source>
</evidence>
<evidence type="ECO:0000256" key="2">
    <source>
        <dbReference type="ARBA" id="ARBA00022614"/>
    </source>
</evidence>
<dbReference type="GO" id="GO:0031267">
    <property type="term" value="F:small GTPase binding"/>
    <property type="evidence" value="ECO:0007669"/>
    <property type="project" value="TreeGrafter"/>
</dbReference>
<dbReference type="GO" id="GO:0005829">
    <property type="term" value="C:cytosol"/>
    <property type="evidence" value="ECO:0007669"/>
    <property type="project" value="TreeGrafter"/>
</dbReference>
<gene>
    <name evidence="5" type="ORF">MYCIT1_LOCUS30063</name>
</gene>
<dbReference type="GO" id="GO:0005096">
    <property type="term" value="F:GTPase activator activity"/>
    <property type="evidence" value="ECO:0007669"/>
    <property type="project" value="UniProtKB-KW"/>
</dbReference>
<evidence type="ECO:0000313" key="5">
    <source>
        <dbReference type="EMBL" id="CAK5279805.1"/>
    </source>
</evidence>
<feature type="non-terminal residue" evidence="5">
    <location>
        <position position="1"/>
    </location>
</feature>
<dbReference type="InterPro" id="IPR027038">
    <property type="entry name" value="RanGap"/>
</dbReference>
<dbReference type="SUPFAM" id="SSF52047">
    <property type="entry name" value="RNI-like"/>
    <property type="match status" value="1"/>
</dbReference>
<accession>A0AAD2K5F8</accession>
<evidence type="ECO:0000313" key="6">
    <source>
        <dbReference type="Proteomes" id="UP001295794"/>
    </source>
</evidence>
<evidence type="ECO:0008006" key="7">
    <source>
        <dbReference type="Google" id="ProtNLM"/>
    </source>
</evidence>
<name>A0AAD2K5F8_9AGAR</name>
<keyword evidence="6" id="KW-1185">Reference proteome</keyword>